<dbReference type="GO" id="GO:0000124">
    <property type="term" value="C:SAGA complex"/>
    <property type="evidence" value="ECO:0007669"/>
    <property type="project" value="InterPro"/>
</dbReference>
<evidence type="ECO:0000256" key="3">
    <source>
        <dbReference type="ARBA" id="ARBA00023163"/>
    </source>
</evidence>
<evidence type="ECO:0000313" key="8">
    <source>
        <dbReference type="WBParaSite" id="SMUV_0000437601-mRNA-1"/>
    </source>
</evidence>
<dbReference type="PANTHER" id="PTHR21539">
    <property type="entry name" value="SAGA-ASSOCIATED FACTOR 29"/>
    <property type="match status" value="1"/>
</dbReference>
<dbReference type="InterPro" id="IPR037802">
    <property type="entry name" value="SGF29"/>
</dbReference>
<evidence type="ECO:0000256" key="1">
    <source>
        <dbReference type="ARBA" id="ARBA00004123"/>
    </source>
</evidence>
<dbReference type="PROSITE" id="PS51518">
    <property type="entry name" value="SGF29_C"/>
    <property type="match status" value="1"/>
</dbReference>
<keyword evidence="7" id="KW-1185">Reference proteome</keyword>
<dbReference type="InterPro" id="IPR047287">
    <property type="entry name" value="Tudor_SGF29_rpt2"/>
</dbReference>
<protein>
    <submittedName>
        <fullName evidence="8">SGF29 C-terminal domain-containing protein</fullName>
    </submittedName>
</protein>
<keyword evidence="4" id="KW-0539">Nucleus</keyword>
<sequence length="292" mass="33518">MARGKKKIEPADFDQEVQDQLLNLRNRIHLAAENKEKVNEKLRNIQGILDKNNIAIGYKPVGSLRSKLLTQYKEAKEVLENEETLLRELLAQIFDLHEKVYKAKRASSLKRGELMQLLVQRAHFTPLWVSKPDEFPPPLVGAIPTPDSEPLQIGWDVAAYVNGIWMLAEIVGLGASSNIYEVRDLDDEQKDKKYVVRRSKMIPLPHWRADPQRDSHALFPLNAIVLALYPQTTCFYKGAIERVPETANDGYMVAFEDAQFPQGYSPPLSIPQRYVVAHKTARPYKRRRKSEY</sequence>
<feature type="domain" description="SGF29 C-terminal" evidence="6">
    <location>
        <begin position="147"/>
        <end position="284"/>
    </location>
</feature>
<keyword evidence="3" id="KW-0804">Transcription</keyword>
<feature type="coiled-coil region" evidence="5">
    <location>
        <begin position="65"/>
        <end position="99"/>
    </location>
</feature>
<organism evidence="7 8">
    <name type="scientific">Syphacia muris</name>
    <dbReference type="NCBI Taxonomy" id="451379"/>
    <lineage>
        <taxon>Eukaryota</taxon>
        <taxon>Metazoa</taxon>
        <taxon>Ecdysozoa</taxon>
        <taxon>Nematoda</taxon>
        <taxon>Chromadorea</taxon>
        <taxon>Rhabditida</taxon>
        <taxon>Spirurina</taxon>
        <taxon>Oxyuridomorpha</taxon>
        <taxon>Oxyuroidea</taxon>
        <taxon>Oxyuridae</taxon>
        <taxon>Syphacia</taxon>
    </lineage>
</organism>
<evidence type="ECO:0000313" key="7">
    <source>
        <dbReference type="Proteomes" id="UP000046393"/>
    </source>
</evidence>
<evidence type="ECO:0000256" key="5">
    <source>
        <dbReference type="SAM" id="Coils"/>
    </source>
</evidence>
<dbReference type="GO" id="GO:0005634">
    <property type="term" value="C:nucleus"/>
    <property type="evidence" value="ECO:0007669"/>
    <property type="project" value="UniProtKB-SubCell"/>
</dbReference>
<dbReference type="AlphaFoldDB" id="A0A0N5AIW5"/>
<dbReference type="InterPro" id="IPR047288">
    <property type="entry name" value="Tudor_SGF29_rpt1"/>
</dbReference>
<dbReference type="Pfam" id="PF07039">
    <property type="entry name" value="SGF29_Tudor"/>
    <property type="match status" value="1"/>
</dbReference>
<evidence type="ECO:0000256" key="2">
    <source>
        <dbReference type="ARBA" id="ARBA00023015"/>
    </source>
</evidence>
<evidence type="ECO:0000256" key="4">
    <source>
        <dbReference type="ARBA" id="ARBA00023242"/>
    </source>
</evidence>
<keyword evidence="2" id="KW-0805">Transcription regulation</keyword>
<name>A0A0N5AIW5_9BILA</name>
<dbReference type="STRING" id="451379.A0A0N5AIW5"/>
<evidence type="ECO:0000259" key="6">
    <source>
        <dbReference type="PROSITE" id="PS51518"/>
    </source>
</evidence>
<dbReference type="Gene3D" id="2.30.30.140">
    <property type="match status" value="2"/>
</dbReference>
<dbReference type="WBParaSite" id="SMUV_0000437601-mRNA-1">
    <property type="protein sequence ID" value="SMUV_0000437601-mRNA-1"/>
    <property type="gene ID" value="SMUV_0000437601"/>
</dbReference>
<keyword evidence="5" id="KW-0175">Coiled coil</keyword>
<dbReference type="Proteomes" id="UP000046393">
    <property type="component" value="Unplaced"/>
</dbReference>
<dbReference type="InterPro" id="IPR010750">
    <property type="entry name" value="SGF29_tudor-like_dom"/>
</dbReference>
<accession>A0A0N5AIW5</accession>
<dbReference type="CDD" id="cd20394">
    <property type="entry name" value="Tudor_SGF29_rpt2"/>
    <property type="match status" value="1"/>
</dbReference>
<dbReference type="CDD" id="cd20393">
    <property type="entry name" value="Tudor_SGF29_rpt1"/>
    <property type="match status" value="1"/>
</dbReference>
<reference evidence="8" key="1">
    <citation type="submission" date="2017-02" db="UniProtKB">
        <authorList>
            <consortium name="WormBaseParasite"/>
        </authorList>
    </citation>
    <scope>IDENTIFICATION</scope>
</reference>
<dbReference type="PANTHER" id="PTHR21539:SF0">
    <property type="entry name" value="SAGA-ASSOCIATED FACTOR 29"/>
    <property type="match status" value="1"/>
</dbReference>
<proteinExistence type="predicted"/>
<comment type="subcellular location">
    <subcellularLocation>
        <location evidence="1">Nucleus</location>
    </subcellularLocation>
</comment>